<evidence type="ECO:0000313" key="3">
    <source>
        <dbReference type="EMBL" id="ROV88938.1"/>
    </source>
</evidence>
<comment type="caution">
    <text evidence="3">The sequence shown here is derived from an EMBL/GenBank/DDBJ whole genome shotgun (WGS) entry which is preliminary data.</text>
</comment>
<evidence type="ECO:0000313" key="4">
    <source>
        <dbReference type="Proteomes" id="UP000285146"/>
    </source>
</evidence>
<keyword evidence="2" id="KW-1133">Transmembrane helix</keyword>
<evidence type="ECO:0000256" key="1">
    <source>
        <dbReference type="SAM" id="MobiDB-lite"/>
    </source>
</evidence>
<dbReference type="Proteomes" id="UP000285146">
    <property type="component" value="Unassembled WGS sequence"/>
</dbReference>
<organism evidence="3 4">
    <name type="scientific">Cytospora leucostoma</name>
    <dbReference type="NCBI Taxonomy" id="1230097"/>
    <lineage>
        <taxon>Eukaryota</taxon>
        <taxon>Fungi</taxon>
        <taxon>Dikarya</taxon>
        <taxon>Ascomycota</taxon>
        <taxon>Pezizomycotina</taxon>
        <taxon>Sordariomycetes</taxon>
        <taxon>Sordariomycetidae</taxon>
        <taxon>Diaporthales</taxon>
        <taxon>Cytosporaceae</taxon>
        <taxon>Cytospora</taxon>
    </lineage>
</organism>
<accession>A0A423VDB8</accession>
<proteinExistence type="predicted"/>
<evidence type="ECO:0008006" key="5">
    <source>
        <dbReference type="Google" id="ProtNLM"/>
    </source>
</evidence>
<keyword evidence="2" id="KW-0812">Transmembrane</keyword>
<feature type="transmembrane region" description="Helical" evidence="2">
    <location>
        <begin position="169"/>
        <end position="194"/>
    </location>
</feature>
<feature type="region of interest" description="Disordered" evidence="1">
    <location>
        <begin position="125"/>
        <end position="166"/>
    </location>
</feature>
<name>A0A423VDB8_9PEZI</name>
<dbReference type="STRING" id="1230097.A0A423VDB8"/>
<sequence length="273" mass="28151">MAAKCYDADESTSNDNVPCWESTDGQAVPCCDAAHSDSCASNGLCVASDPDAYTPYFIDGCTAPGWTNGSKAGCPSTECLDAGNNGVKPCGDGTYCCYGSTGCDCNNSTQVFSLGVVRIVTSLSPTSSASETGTATTTGTNSATTTTSLSSTATQPTSSHSSSGTSSNITIGLGVGLGVGLPLSLAVVAGLWLLSKRRGKRNTAEPTKPYPRQEAAQHTDGWQGYGYGYWGAKPELGNQQAQVVELPGAREAELEGVSMLPRELVGDTHHHDR</sequence>
<keyword evidence="2" id="KW-0472">Membrane</keyword>
<gene>
    <name evidence="3" type="ORF">VPNG_10204</name>
</gene>
<reference evidence="3 4" key="1">
    <citation type="submission" date="2015-09" db="EMBL/GenBank/DDBJ databases">
        <title>Host preference determinants of Valsa canker pathogens revealed by comparative genomics.</title>
        <authorList>
            <person name="Yin Z."/>
            <person name="Huang L."/>
        </authorList>
    </citation>
    <scope>NUCLEOTIDE SEQUENCE [LARGE SCALE GENOMIC DNA]</scope>
    <source>
        <strain evidence="3 4">SXYLt</strain>
    </source>
</reference>
<protein>
    <recommendedName>
        <fullName evidence="5">Mid2 domain-containing protein</fullName>
    </recommendedName>
</protein>
<evidence type="ECO:0000256" key="2">
    <source>
        <dbReference type="SAM" id="Phobius"/>
    </source>
</evidence>
<keyword evidence="4" id="KW-1185">Reference proteome</keyword>
<dbReference type="OrthoDB" id="5215637at2759"/>
<dbReference type="InParanoid" id="A0A423VDB8"/>
<dbReference type="EMBL" id="LKEB01000111">
    <property type="protein sequence ID" value="ROV88938.1"/>
    <property type="molecule type" value="Genomic_DNA"/>
</dbReference>
<dbReference type="AlphaFoldDB" id="A0A423VDB8"/>